<dbReference type="RefSeq" id="WP_053821809.1">
    <property type="nucleotide sequence ID" value="NZ_CP014844.1"/>
</dbReference>
<keyword evidence="2" id="KW-1185">Reference proteome</keyword>
<dbReference type="STRING" id="1796606.A2G96_12585"/>
<gene>
    <name evidence="1" type="ORF">A2G96_12585</name>
</gene>
<sequence length="160" mass="17587">MTNFVFALTPAQQAAVTARRMALQLSARQARFLAVAADPDDPLGIVRVLGLDISTLQPLAPRPWLDMAARTASVSYRGSLPSDVLASMLAEGRVVSEWFPHLGHLLDETPLSLLILAIEQLANQQHLPFTTLWRNLGQLAQACQSHRLAGWLELFAEHDT</sequence>
<dbReference type="Proteomes" id="UP000075238">
    <property type="component" value="Chromosome 1"/>
</dbReference>
<accession>A0A142JK94</accession>
<evidence type="ECO:0000313" key="1">
    <source>
        <dbReference type="EMBL" id="AMR78506.1"/>
    </source>
</evidence>
<protein>
    <submittedName>
        <fullName evidence="1">Uncharacterized protein</fullName>
    </submittedName>
</protein>
<dbReference type="OrthoDB" id="6120544at2"/>
<proteinExistence type="predicted"/>
<dbReference type="KEGG" id="cnan:A2G96_12585"/>
<reference evidence="1 2" key="1">
    <citation type="submission" date="2016-03" db="EMBL/GenBank/DDBJ databases">
        <title>Complete genome sequence of a novel chlorpyrifos degrading bacterium, Cupriavidus nantongensis sp. X1.</title>
        <authorList>
            <person name="Fang L."/>
        </authorList>
    </citation>
    <scope>NUCLEOTIDE SEQUENCE [LARGE SCALE GENOMIC DNA]</scope>
    <source>
        <strain evidence="1 2">X1</strain>
    </source>
</reference>
<dbReference type="AlphaFoldDB" id="A0A142JK94"/>
<organism evidence="1 2">
    <name type="scientific">Cupriavidus nantongensis</name>
    <dbReference type="NCBI Taxonomy" id="1796606"/>
    <lineage>
        <taxon>Bacteria</taxon>
        <taxon>Pseudomonadati</taxon>
        <taxon>Pseudomonadota</taxon>
        <taxon>Betaproteobacteria</taxon>
        <taxon>Burkholderiales</taxon>
        <taxon>Burkholderiaceae</taxon>
        <taxon>Cupriavidus</taxon>
    </lineage>
</organism>
<dbReference type="EMBL" id="CP014844">
    <property type="protein sequence ID" value="AMR78506.1"/>
    <property type="molecule type" value="Genomic_DNA"/>
</dbReference>
<name>A0A142JK94_9BURK</name>
<evidence type="ECO:0000313" key="2">
    <source>
        <dbReference type="Proteomes" id="UP000075238"/>
    </source>
</evidence>